<keyword evidence="3 6" id="KW-0812">Transmembrane</keyword>
<dbReference type="Pfam" id="PF02687">
    <property type="entry name" value="FtsX"/>
    <property type="match status" value="1"/>
</dbReference>
<dbReference type="EMBL" id="JACHXD010000023">
    <property type="protein sequence ID" value="MBB3122036.1"/>
    <property type="molecule type" value="Genomic_DNA"/>
</dbReference>
<organism evidence="9 10">
    <name type="scientific">Pseudoduganella violacea</name>
    <dbReference type="NCBI Taxonomy" id="1715466"/>
    <lineage>
        <taxon>Bacteria</taxon>
        <taxon>Pseudomonadati</taxon>
        <taxon>Pseudomonadota</taxon>
        <taxon>Betaproteobacteria</taxon>
        <taxon>Burkholderiales</taxon>
        <taxon>Oxalobacteraceae</taxon>
        <taxon>Telluria group</taxon>
        <taxon>Pseudoduganella</taxon>
    </lineage>
</organism>
<evidence type="ECO:0000256" key="3">
    <source>
        <dbReference type="ARBA" id="ARBA00022692"/>
    </source>
</evidence>
<sequence length="412" mass="45412">MLRNYLLTAYKVFMRRKLFTAINLLCIVLTLVVLLVVTALAQEAFYPRGVEGKSERMLQVIELRGSDATEQRVRTSPPGFKLIDKYLKKVPGVEAVAAVTMPERVSVYQGAQRSELMLRHADADYWRIMNFRLLAGRLFTADDVEQGRFVAVINQSTARQLFGGEAPLGRKFSSAGQSFAVIGVVEDAMHLNALSDIWVPVTTYPSTQYREQMWGNFSALLLARSVDDLPRIRREVKQIASEVSFDDPREWAKAQMWADSKPDLYARTLLQREGDDGGGNLLLTGLGGLMLLFMLLPALNLVNLNMGRIQERSAEIGVRKAFGASSAQLAAQLVLENILLCLAGGLLALGGAALALHWLELSGLVPYLRVSLNLAVFGWGLLITLVFGVLSGVLPAWKMSRLDPVHALKGAL</sequence>
<reference evidence="9 10" key="1">
    <citation type="submission" date="2020-08" db="EMBL/GenBank/DDBJ databases">
        <title>Genomic Encyclopedia of Type Strains, Phase III (KMG-III): the genomes of soil and plant-associated and newly described type strains.</title>
        <authorList>
            <person name="Whitman W."/>
        </authorList>
    </citation>
    <scope>NUCLEOTIDE SEQUENCE [LARGE SCALE GENOMIC DNA]</scope>
    <source>
        <strain evidence="9 10">CECT 8897</strain>
    </source>
</reference>
<keyword evidence="10" id="KW-1185">Reference proteome</keyword>
<evidence type="ECO:0000256" key="1">
    <source>
        <dbReference type="ARBA" id="ARBA00004651"/>
    </source>
</evidence>
<dbReference type="RefSeq" id="WP_183443709.1">
    <property type="nucleotide sequence ID" value="NZ_JACHXD010000023.1"/>
</dbReference>
<dbReference type="GO" id="GO:0005886">
    <property type="term" value="C:plasma membrane"/>
    <property type="evidence" value="ECO:0007669"/>
    <property type="project" value="UniProtKB-SubCell"/>
</dbReference>
<dbReference type="InterPro" id="IPR003838">
    <property type="entry name" value="ABC3_permease_C"/>
</dbReference>
<dbReference type="InterPro" id="IPR050250">
    <property type="entry name" value="Macrolide_Exporter_MacB"/>
</dbReference>
<evidence type="ECO:0000259" key="8">
    <source>
        <dbReference type="Pfam" id="PF12704"/>
    </source>
</evidence>
<dbReference type="Proteomes" id="UP000541535">
    <property type="component" value="Unassembled WGS sequence"/>
</dbReference>
<evidence type="ECO:0000256" key="2">
    <source>
        <dbReference type="ARBA" id="ARBA00022475"/>
    </source>
</evidence>
<dbReference type="GO" id="GO:0022857">
    <property type="term" value="F:transmembrane transporter activity"/>
    <property type="evidence" value="ECO:0007669"/>
    <property type="project" value="TreeGrafter"/>
</dbReference>
<evidence type="ECO:0000313" key="10">
    <source>
        <dbReference type="Proteomes" id="UP000541535"/>
    </source>
</evidence>
<dbReference type="Pfam" id="PF12704">
    <property type="entry name" value="MacB_PCD"/>
    <property type="match status" value="1"/>
</dbReference>
<protein>
    <submittedName>
        <fullName evidence="9">Putative ABC transport system permease protein</fullName>
    </submittedName>
</protein>
<feature type="transmembrane region" description="Helical" evidence="6">
    <location>
        <begin position="281"/>
        <end position="302"/>
    </location>
</feature>
<keyword evidence="5 6" id="KW-0472">Membrane</keyword>
<comment type="subcellular location">
    <subcellularLocation>
        <location evidence="1">Cell membrane</location>
        <topology evidence="1">Multi-pass membrane protein</topology>
    </subcellularLocation>
</comment>
<comment type="caution">
    <text evidence="9">The sequence shown here is derived from an EMBL/GenBank/DDBJ whole genome shotgun (WGS) entry which is preliminary data.</text>
</comment>
<evidence type="ECO:0000256" key="6">
    <source>
        <dbReference type="SAM" id="Phobius"/>
    </source>
</evidence>
<feature type="transmembrane region" description="Helical" evidence="6">
    <location>
        <begin position="338"/>
        <end position="359"/>
    </location>
</feature>
<evidence type="ECO:0000256" key="5">
    <source>
        <dbReference type="ARBA" id="ARBA00023136"/>
    </source>
</evidence>
<feature type="domain" description="ABC3 transporter permease C-terminal" evidence="7">
    <location>
        <begin position="289"/>
        <end position="404"/>
    </location>
</feature>
<dbReference type="PANTHER" id="PTHR30572:SF18">
    <property type="entry name" value="ABC-TYPE MACROLIDE FAMILY EXPORT SYSTEM PERMEASE COMPONENT 2"/>
    <property type="match status" value="1"/>
</dbReference>
<dbReference type="PANTHER" id="PTHR30572">
    <property type="entry name" value="MEMBRANE COMPONENT OF TRANSPORTER-RELATED"/>
    <property type="match status" value="1"/>
</dbReference>
<evidence type="ECO:0000259" key="7">
    <source>
        <dbReference type="Pfam" id="PF02687"/>
    </source>
</evidence>
<dbReference type="InterPro" id="IPR025857">
    <property type="entry name" value="MacB_PCD"/>
</dbReference>
<dbReference type="AlphaFoldDB" id="A0A7W5BFQ6"/>
<feature type="transmembrane region" description="Helical" evidence="6">
    <location>
        <begin position="371"/>
        <end position="394"/>
    </location>
</feature>
<accession>A0A7W5BFQ6</accession>
<name>A0A7W5BFQ6_9BURK</name>
<evidence type="ECO:0000256" key="4">
    <source>
        <dbReference type="ARBA" id="ARBA00022989"/>
    </source>
</evidence>
<keyword evidence="4 6" id="KW-1133">Transmembrane helix</keyword>
<feature type="domain" description="MacB-like periplasmic core" evidence="8">
    <location>
        <begin position="20"/>
        <end position="238"/>
    </location>
</feature>
<gene>
    <name evidence="9" type="ORF">FHS03_005132</name>
</gene>
<evidence type="ECO:0000313" key="9">
    <source>
        <dbReference type="EMBL" id="MBB3122036.1"/>
    </source>
</evidence>
<keyword evidence="2" id="KW-1003">Cell membrane</keyword>
<proteinExistence type="predicted"/>